<dbReference type="Pfam" id="PF00784">
    <property type="entry name" value="MyTH4"/>
    <property type="match status" value="1"/>
</dbReference>
<evidence type="ECO:0000259" key="1">
    <source>
        <dbReference type="PROSITE" id="PS51016"/>
    </source>
</evidence>
<dbReference type="Proteomes" id="UP000472260">
    <property type="component" value="Unassembled WGS sequence"/>
</dbReference>
<feature type="domain" description="MyTH4" evidence="1">
    <location>
        <begin position="1"/>
        <end position="120"/>
    </location>
</feature>
<proteinExistence type="predicted"/>
<keyword evidence="3" id="KW-1185">Reference proteome</keyword>
<sequence>MKKNQTESDCVNSILQVSVPSKCTAYFILRGIVNFDICFMTVCFGLNCTRGWRLFNLVTGFFPCSNTLLPYCTRHLEAIIQGANHPFQELASVCLKNLRRSLSFGGRRHIPSHSEMEAILAGRNSRRLPIKLPGGNEFTCKIRSFSVSEGCSFYFHSFQIMCCLHVVLFCRSHLRCYKTFALRWAS</sequence>
<dbReference type="PANTHER" id="PTHR22692:SF16">
    <property type="entry name" value="MYOSIN XVB"/>
    <property type="match status" value="1"/>
</dbReference>
<reference evidence="2" key="1">
    <citation type="submission" date="2025-08" db="UniProtKB">
        <authorList>
            <consortium name="Ensembl"/>
        </authorList>
    </citation>
    <scope>IDENTIFICATION</scope>
</reference>
<protein>
    <recommendedName>
        <fullName evidence="1">MyTH4 domain-containing protein</fullName>
    </recommendedName>
</protein>
<organism evidence="2 3">
    <name type="scientific">Sinocyclocheilus anshuiensis</name>
    <dbReference type="NCBI Taxonomy" id="1608454"/>
    <lineage>
        <taxon>Eukaryota</taxon>
        <taxon>Metazoa</taxon>
        <taxon>Chordata</taxon>
        <taxon>Craniata</taxon>
        <taxon>Vertebrata</taxon>
        <taxon>Euteleostomi</taxon>
        <taxon>Actinopterygii</taxon>
        <taxon>Neopterygii</taxon>
        <taxon>Teleostei</taxon>
        <taxon>Ostariophysi</taxon>
        <taxon>Cypriniformes</taxon>
        <taxon>Cyprinidae</taxon>
        <taxon>Cyprininae</taxon>
        <taxon>Sinocyclocheilus</taxon>
    </lineage>
</organism>
<dbReference type="Ensembl" id="ENSSANT00000029047.1">
    <property type="protein sequence ID" value="ENSSANP00000027295.1"/>
    <property type="gene ID" value="ENSSANG00000014008.1"/>
</dbReference>
<evidence type="ECO:0000313" key="2">
    <source>
        <dbReference type="Ensembl" id="ENSSANP00000027295.1"/>
    </source>
</evidence>
<dbReference type="Gene3D" id="1.25.40.530">
    <property type="entry name" value="MyTH4 domain"/>
    <property type="match status" value="1"/>
</dbReference>
<accession>A0A671M4X3</accession>
<dbReference type="PROSITE" id="PS51016">
    <property type="entry name" value="MYTH4"/>
    <property type="match status" value="1"/>
</dbReference>
<dbReference type="InterPro" id="IPR051567">
    <property type="entry name" value="Unconventional_Myosin_ATPase"/>
</dbReference>
<dbReference type="AlphaFoldDB" id="A0A671M4X3"/>
<reference evidence="2" key="2">
    <citation type="submission" date="2025-09" db="UniProtKB">
        <authorList>
            <consortium name="Ensembl"/>
        </authorList>
    </citation>
    <scope>IDENTIFICATION</scope>
</reference>
<name>A0A671M4X3_9TELE</name>
<dbReference type="InterPro" id="IPR000857">
    <property type="entry name" value="MyTH4_dom"/>
</dbReference>
<evidence type="ECO:0000313" key="3">
    <source>
        <dbReference type="Proteomes" id="UP000472260"/>
    </source>
</evidence>
<dbReference type="GO" id="GO:0005856">
    <property type="term" value="C:cytoskeleton"/>
    <property type="evidence" value="ECO:0007669"/>
    <property type="project" value="InterPro"/>
</dbReference>
<dbReference type="PANTHER" id="PTHR22692">
    <property type="entry name" value="MYOSIN VII, XV"/>
    <property type="match status" value="1"/>
</dbReference>
<dbReference type="InterPro" id="IPR038185">
    <property type="entry name" value="MyTH4_dom_sf"/>
</dbReference>